<keyword evidence="1" id="KW-0472">Membrane</keyword>
<dbReference type="InterPro" id="IPR036188">
    <property type="entry name" value="FAD/NAD-bd_sf"/>
</dbReference>
<dbReference type="STRING" id="246404.A0A507FPE7"/>
<protein>
    <recommendedName>
        <fullName evidence="2">FAD dependent oxidoreductase domain-containing protein</fullName>
    </recommendedName>
</protein>
<dbReference type="PANTHER" id="PTHR13847">
    <property type="entry name" value="SARCOSINE DEHYDROGENASE-RELATED"/>
    <property type="match status" value="1"/>
</dbReference>
<dbReference type="SUPFAM" id="SSF51905">
    <property type="entry name" value="FAD/NAD(P)-binding domain"/>
    <property type="match status" value="1"/>
</dbReference>
<accession>A0A507FPE7</accession>
<gene>
    <name evidence="3" type="ORF">CcCBS67573_g01392</name>
</gene>
<dbReference type="GO" id="GO:0005737">
    <property type="term" value="C:cytoplasm"/>
    <property type="evidence" value="ECO:0007669"/>
    <property type="project" value="TreeGrafter"/>
</dbReference>
<dbReference type="OrthoDB" id="429143at2759"/>
<dbReference type="Gene3D" id="3.30.9.10">
    <property type="entry name" value="D-Amino Acid Oxidase, subunit A, domain 2"/>
    <property type="match status" value="1"/>
</dbReference>
<dbReference type="Gene3D" id="3.50.50.60">
    <property type="entry name" value="FAD/NAD(P)-binding domain"/>
    <property type="match status" value="1"/>
</dbReference>
<keyword evidence="4" id="KW-1185">Reference proteome</keyword>
<dbReference type="InterPro" id="IPR006076">
    <property type="entry name" value="FAD-dep_OxRdtase"/>
</dbReference>
<sequence length="495" mass="54348">MQAPRLPTTQKPRIAKNPLESHWLHSLPVDRLPSSPPPSSAFHFDVAIVGAGLSGFSTALHLSRLSRGTLRIAVLDARGVAGGASGRNGGLVRPGVPGAFESVVALHGREEAQRLGRFEFDSVAAMQQFVNECGDDTEWTELKKGGFKALSTTDNRAEIEKDIHKWEEAGCNIQAHLVSREQVVQLTGCKVNRNVTNGAVQFREWRVNPAKLVLAIASSTLRENSNAYFYKECLVEKVLPDATRNLFSLETSKGSFFARKVVYATNAWTSAILPELEITPVRNQVISTVPSSNPFWKDGTFAFIANAGREYMSGRGDGRIVLGGMRYLAKQEDFGCDRDDALNKTVSAALKLYLPSKFDGFENEQVAVEREWAGIMGFTADKTPYVGSLEAIGRGKEFVIAGFCGHGMTRCFLSGRAVAEMVLGLPISGNFPRSYLPTVARIAGPARNHCKLEDYGHTFGAEMQTIKRHTRSKLPLYALVLLSVAAWLHWFLCKL</sequence>
<organism evidence="3 4">
    <name type="scientific">Chytriomyces confervae</name>
    <dbReference type="NCBI Taxonomy" id="246404"/>
    <lineage>
        <taxon>Eukaryota</taxon>
        <taxon>Fungi</taxon>
        <taxon>Fungi incertae sedis</taxon>
        <taxon>Chytridiomycota</taxon>
        <taxon>Chytridiomycota incertae sedis</taxon>
        <taxon>Chytridiomycetes</taxon>
        <taxon>Chytridiales</taxon>
        <taxon>Chytriomycetaceae</taxon>
        <taxon>Chytriomyces</taxon>
    </lineage>
</organism>
<feature type="transmembrane region" description="Helical" evidence="1">
    <location>
        <begin position="474"/>
        <end position="492"/>
    </location>
</feature>
<dbReference type="EMBL" id="QEAP01000023">
    <property type="protein sequence ID" value="TPX77328.1"/>
    <property type="molecule type" value="Genomic_DNA"/>
</dbReference>
<dbReference type="Pfam" id="PF01266">
    <property type="entry name" value="DAO"/>
    <property type="match status" value="1"/>
</dbReference>
<proteinExistence type="predicted"/>
<comment type="caution">
    <text evidence="3">The sequence shown here is derived from an EMBL/GenBank/DDBJ whole genome shotgun (WGS) entry which is preliminary data.</text>
</comment>
<evidence type="ECO:0000313" key="4">
    <source>
        <dbReference type="Proteomes" id="UP000320333"/>
    </source>
</evidence>
<name>A0A507FPE7_9FUNG</name>
<feature type="domain" description="FAD dependent oxidoreductase" evidence="2">
    <location>
        <begin position="45"/>
        <end position="421"/>
    </location>
</feature>
<dbReference type="Proteomes" id="UP000320333">
    <property type="component" value="Unassembled WGS sequence"/>
</dbReference>
<dbReference type="PANTHER" id="PTHR13847:SF260">
    <property type="entry name" value="FAD DEPENDENT OXIDOREDUCTASE DOMAIN-CONTAINING PROTEIN"/>
    <property type="match status" value="1"/>
</dbReference>
<dbReference type="AlphaFoldDB" id="A0A507FPE7"/>
<keyword evidence="1" id="KW-0812">Transmembrane</keyword>
<evidence type="ECO:0000256" key="1">
    <source>
        <dbReference type="SAM" id="Phobius"/>
    </source>
</evidence>
<evidence type="ECO:0000259" key="2">
    <source>
        <dbReference type="Pfam" id="PF01266"/>
    </source>
</evidence>
<evidence type="ECO:0000313" key="3">
    <source>
        <dbReference type="EMBL" id="TPX77328.1"/>
    </source>
</evidence>
<reference evidence="3 4" key="1">
    <citation type="journal article" date="2019" name="Sci. Rep.">
        <title>Comparative genomics of chytrid fungi reveal insights into the obligate biotrophic and pathogenic lifestyle of Synchytrium endobioticum.</title>
        <authorList>
            <person name="van de Vossenberg B.T.L.H."/>
            <person name="Warris S."/>
            <person name="Nguyen H.D.T."/>
            <person name="van Gent-Pelzer M.P.E."/>
            <person name="Joly D.L."/>
            <person name="van de Geest H.C."/>
            <person name="Bonants P.J.M."/>
            <person name="Smith D.S."/>
            <person name="Levesque C.A."/>
            <person name="van der Lee T.A.J."/>
        </authorList>
    </citation>
    <scope>NUCLEOTIDE SEQUENCE [LARGE SCALE GENOMIC DNA]</scope>
    <source>
        <strain evidence="3 4">CBS 675.73</strain>
    </source>
</reference>
<keyword evidence="1" id="KW-1133">Transmembrane helix</keyword>